<evidence type="ECO:0000259" key="1">
    <source>
        <dbReference type="Pfam" id="PF00281"/>
    </source>
</evidence>
<dbReference type="Gramene" id="Psat02G0252200-T1">
    <property type="protein sequence ID" value="KAI5436106.1"/>
    <property type="gene ID" value="KIW84_022522"/>
</dbReference>
<accession>A0A9D4YAP0</accession>
<name>A0A9D4YAP0_PEA</name>
<dbReference type="Proteomes" id="UP001058974">
    <property type="component" value="Chromosome 2"/>
</dbReference>
<evidence type="ECO:0000313" key="3">
    <source>
        <dbReference type="Proteomes" id="UP001058974"/>
    </source>
</evidence>
<proteinExistence type="predicted"/>
<dbReference type="AlphaFoldDB" id="A0A9D4YAP0"/>
<dbReference type="Gene3D" id="3.30.1440.10">
    <property type="match status" value="1"/>
</dbReference>
<dbReference type="InterPro" id="IPR031310">
    <property type="entry name" value="Ribosomal_uL5_N"/>
</dbReference>
<gene>
    <name evidence="2" type="ORF">KIW84_022522</name>
</gene>
<reference evidence="2 3" key="1">
    <citation type="journal article" date="2022" name="Nat. Genet.">
        <title>Improved pea reference genome and pan-genome highlight genomic features and evolutionary characteristics.</title>
        <authorList>
            <person name="Yang T."/>
            <person name="Liu R."/>
            <person name="Luo Y."/>
            <person name="Hu S."/>
            <person name="Wang D."/>
            <person name="Wang C."/>
            <person name="Pandey M.K."/>
            <person name="Ge S."/>
            <person name="Xu Q."/>
            <person name="Li N."/>
            <person name="Li G."/>
            <person name="Huang Y."/>
            <person name="Saxena R.K."/>
            <person name="Ji Y."/>
            <person name="Li M."/>
            <person name="Yan X."/>
            <person name="He Y."/>
            <person name="Liu Y."/>
            <person name="Wang X."/>
            <person name="Xiang C."/>
            <person name="Varshney R.K."/>
            <person name="Ding H."/>
            <person name="Gao S."/>
            <person name="Zong X."/>
        </authorList>
    </citation>
    <scope>NUCLEOTIDE SEQUENCE [LARGE SCALE GENOMIC DNA]</scope>
    <source>
        <strain evidence="2 3">cv. Zhongwan 6</strain>
    </source>
</reference>
<dbReference type="Pfam" id="PF00281">
    <property type="entry name" value="Ribosomal_L5"/>
    <property type="match status" value="1"/>
</dbReference>
<organism evidence="2 3">
    <name type="scientific">Pisum sativum</name>
    <name type="common">Garden pea</name>
    <name type="synonym">Lathyrus oleraceus</name>
    <dbReference type="NCBI Taxonomy" id="3888"/>
    <lineage>
        <taxon>Eukaryota</taxon>
        <taxon>Viridiplantae</taxon>
        <taxon>Streptophyta</taxon>
        <taxon>Embryophyta</taxon>
        <taxon>Tracheophyta</taxon>
        <taxon>Spermatophyta</taxon>
        <taxon>Magnoliopsida</taxon>
        <taxon>eudicotyledons</taxon>
        <taxon>Gunneridae</taxon>
        <taxon>Pentapetalae</taxon>
        <taxon>rosids</taxon>
        <taxon>fabids</taxon>
        <taxon>Fabales</taxon>
        <taxon>Fabaceae</taxon>
        <taxon>Papilionoideae</taxon>
        <taxon>50 kb inversion clade</taxon>
        <taxon>NPAAA clade</taxon>
        <taxon>Hologalegina</taxon>
        <taxon>IRL clade</taxon>
        <taxon>Fabeae</taxon>
        <taxon>Lathyrus</taxon>
    </lineage>
</organism>
<sequence length="117" mass="12878">MTVHGGGSNEEEDFGWKGVVGLRGDGPIMEDRGRCEEEEDDEYSAAEMNYFKVPGDDKIVVNCGTGEVAHNGKVLDAVINDLTLITGHRHVKTRARNSVATFKIRERQQLGILLPPL</sequence>
<dbReference type="InterPro" id="IPR022803">
    <property type="entry name" value="Ribosomal_uL5_dom_sf"/>
</dbReference>
<dbReference type="SUPFAM" id="SSF55282">
    <property type="entry name" value="RL5-like"/>
    <property type="match status" value="1"/>
</dbReference>
<protein>
    <recommendedName>
        <fullName evidence="1">Large ribosomal subunit protein uL5 N-terminal domain-containing protein</fullName>
    </recommendedName>
</protein>
<feature type="domain" description="Large ribosomal subunit protein uL5 N-terminal" evidence="1">
    <location>
        <begin position="52"/>
        <end position="105"/>
    </location>
</feature>
<keyword evidence="3" id="KW-1185">Reference proteome</keyword>
<dbReference type="EMBL" id="JAMSHJ010000002">
    <property type="protein sequence ID" value="KAI5436106.1"/>
    <property type="molecule type" value="Genomic_DNA"/>
</dbReference>
<comment type="caution">
    <text evidence="2">The sequence shown here is derived from an EMBL/GenBank/DDBJ whole genome shotgun (WGS) entry which is preliminary data.</text>
</comment>
<evidence type="ECO:0000313" key="2">
    <source>
        <dbReference type="EMBL" id="KAI5436106.1"/>
    </source>
</evidence>